<evidence type="ECO:0000256" key="7">
    <source>
        <dbReference type="SAM" id="MobiDB-lite"/>
    </source>
</evidence>
<evidence type="ECO:0000256" key="6">
    <source>
        <dbReference type="ARBA" id="ARBA00031085"/>
    </source>
</evidence>
<dbReference type="SUPFAM" id="SSF51735">
    <property type="entry name" value="NAD(P)-binding Rossmann-fold domains"/>
    <property type="match status" value="2"/>
</dbReference>
<dbReference type="PANTHER" id="PTHR43715:SF1">
    <property type="entry name" value="GDP-MANNOSE 4,6 DEHYDRATASE"/>
    <property type="match status" value="1"/>
</dbReference>
<comment type="cofactor">
    <cofactor evidence="1">
        <name>NADP(+)</name>
        <dbReference type="ChEBI" id="CHEBI:58349"/>
    </cofactor>
</comment>
<dbReference type="EMBL" id="CM014085">
    <property type="protein sequence ID" value="TKS74953.1"/>
    <property type="molecule type" value="Genomic_DNA"/>
</dbReference>
<dbReference type="Pfam" id="PF16363">
    <property type="entry name" value="GDP_Man_Dehyd"/>
    <property type="match status" value="2"/>
</dbReference>
<accession>A0A4U5UJL9</accession>
<feature type="region of interest" description="Disordered" evidence="7">
    <location>
        <begin position="310"/>
        <end position="337"/>
    </location>
</feature>
<comment type="pathway">
    <text evidence="2">Nucleotide-sugar biosynthesis; GDP-L-fucose biosynthesis via de novo pathway; GDP-L-fucose from GDP-alpha-D-mannose: step 1/2.</text>
</comment>
<gene>
    <name evidence="9" type="ORF">D9C73_009036</name>
</gene>
<dbReference type="GO" id="GO:0008446">
    <property type="term" value="F:GDP-mannose 4,6-dehydratase activity"/>
    <property type="evidence" value="ECO:0007669"/>
    <property type="project" value="UniProtKB-EC"/>
</dbReference>
<evidence type="ECO:0000256" key="1">
    <source>
        <dbReference type="ARBA" id="ARBA00001937"/>
    </source>
</evidence>
<feature type="domain" description="NAD(P)-binding" evidence="8">
    <location>
        <begin position="27"/>
        <end position="70"/>
    </location>
</feature>
<proteinExistence type="inferred from homology"/>
<dbReference type="Gene3D" id="3.40.50.720">
    <property type="entry name" value="NAD(P)-binding Rossmann-like Domain"/>
    <property type="match status" value="3"/>
</dbReference>
<dbReference type="CDD" id="cd05260">
    <property type="entry name" value="GDP_MD_SDR_e"/>
    <property type="match status" value="1"/>
</dbReference>
<evidence type="ECO:0000256" key="3">
    <source>
        <dbReference type="ARBA" id="ARBA00009263"/>
    </source>
</evidence>
<dbReference type="PANTHER" id="PTHR43715">
    <property type="entry name" value="GDP-MANNOSE 4,6-DEHYDRATASE"/>
    <property type="match status" value="1"/>
</dbReference>
<protein>
    <recommendedName>
        <fullName evidence="4">GDP-mannose 4,6-dehydratase</fullName>
        <ecNumber evidence="4">4.2.1.47</ecNumber>
    </recommendedName>
    <alternativeName>
        <fullName evidence="6">GDP-D-mannose dehydratase</fullName>
    </alternativeName>
</protein>
<organism evidence="9 10">
    <name type="scientific">Collichthys lucidus</name>
    <name type="common">Big head croaker</name>
    <name type="synonym">Sciaena lucida</name>
    <dbReference type="NCBI Taxonomy" id="240159"/>
    <lineage>
        <taxon>Eukaryota</taxon>
        <taxon>Metazoa</taxon>
        <taxon>Chordata</taxon>
        <taxon>Craniata</taxon>
        <taxon>Vertebrata</taxon>
        <taxon>Euteleostomi</taxon>
        <taxon>Actinopterygii</taxon>
        <taxon>Neopterygii</taxon>
        <taxon>Teleostei</taxon>
        <taxon>Neoteleostei</taxon>
        <taxon>Acanthomorphata</taxon>
        <taxon>Eupercaria</taxon>
        <taxon>Sciaenidae</taxon>
        <taxon>Collichthys</taxon>
    </lineage>
</organism>
<dbReference type="STRING" id="240159.A0A4U5UJL9"/>
<dbReference type="GO" id="GO:0042351">
    <property type="term" value="P:'de novo' GDP-L-fucose biosynthetic process"/>
    <property type="evidence" value="ECO:0007669"/>
    <property type="project" value="UniProtKB-UniPathway"/>
</dbReference>
<evidence type="ECO:0000313" key="9">
    <source>
        <dbReference type="EMBL" id="TKS74953.1"/>
    </source>
</evidence>
<evidence type="ECO:0000313" key="10">
    <source>
        <dbReference type="Proteomes" id="UP000298787"/>
    </source>
</evidence>
<feature type="compositionally biased region" description="Gly residues" evidence="7">
    <location>
        <begin position="326"/>
        <end position="335"/>
    </location>
</feature>
<evidence type="ECO:0000256" key="4">
    <source>
        <dbReference type="ARBA" id="ARBA00011989"/>
    </source>
</evidence>
<comment type="similarity">
    <text evidence="3">Belongs to the NAD(P)-dependent epimerase/dehydratase family. GDP-mannose 4,6-dehydratase subfamily.</text>
</comment>
<dbReference type="InterPro" id="IPR036291">
    <property type="entry name" value="NAD(P)-bd_dom_sf"/>
</dbReference>
<evidence type="ECO:0000259" key="8">
    <source>
        <dbReference type="Pfam" id="PF16363"/>
    </source>
</evidence>
<dbReference type="AlphaFoldDB" id="A0A4U5UJL9"/>
<sequence>MAQCSEAADVSSAVNGEPSKARKVAVITGITGQDGSYLAEFLLSKGYEMCSGTRTLPHLYSNLLGQLHHLCCSPQMAAERKWTGSRLEMLHDEGVVLKRSTQAGRKCTVNKGSEVHGVLRRSSSFNTGRIEHLYQNPRAHTEGNMKLHYGDLTDSTCLVKIINQVKPTEIYNLGAQSHVKVSFDLAEYTANVDGVGTLRLLDAIKTCGLTNSVKFYQASTSAAKLYAYWIVVNFREAYDMFAVNGILFNHESPRRGSNFVTRKISRSVAKIHLGQLESFSLGNLDSKRDWGHAKDYVEFRKSGFREAKQKPEVLRGTDAEEEEDGGGGGGGGVKAGGKQTCVCGTFVHHA</sequence>
<reference evidence="9 10" key="1">
    <citation type="submission" date="2019-01" db="EMBL/GenBank/DDBJ databases">
        <title>Genome Assembly of Collichthys lucidus.</title>
        <authorList>
            <person name="Cai M."/>
            <person name="Xiao S."/>
        </authorList>
    </citation>
    <scope>NUCLEOTIDE SEQUENCE [LARGE SCALE GENOMIC DNA]</scope>
    <source>
        <strain evidence="9">JT15FE1705JMU</strain>
        <tissue evidence="9">Muscle</tissue>
    </source>
</reference>
<evidence type="ECO:0000256" key="5">
    <source>
        <dbReference type="ARBA" id="ARBA00023239"/>
    </source>
</evidence>
<dbReference type="EC" id="4.2.1.47" evidence="4"/>
<keyword evidence="10" id="KW-1185">Reference proteome</keyword>
<dbReference type="InterPro" id="IPR006368">
    <property type="entry name" value="GDP_Man_deHydtase"/>
</dbReference>
<name>A0A4U5UJL9_COLLU</name>
<evidence type="ECO:0000256" key="2">
    <source>
        <dbReference type="ARBA" id="ARBA00004912"/>
    </source>
</evidence>
<dbReference type="FunFam" id="3.40.50.720:FF:000924">
    <property type="entry name" value="GDP-mannose 4,6 dehydratase"/>
    <property type="match status" value="1"/>
</dbReference>
<dbReference type="Gene3D" id="3.90.25.10">
    <property type="entry name" value="UDP-galactose 4-epimerase, domain 1"/>
    <property type="match status" value="1"/>
</dbReference>
<keyword evidence="5" id="KW-0456">Lyase</keyword>
<dbReference type="InterPro" id="IPR016040">
    <property type="entry name" value="NAD(P)-bd_dom"/>
</dbReference>
<dbReference type="Proteomes" id="UP000298787">
    <property type="component" value="Chromosome 8"/>
</dbReference>
<feature type="domain" description="NAD(P)-binding" evidence="8">
    <location>
        <begin position="109"/>
        <end position="222"/>
    </location>
</feature>
<dbReference type="UniPathway" id="UPA00128">
    <property type="reaction ID" value="UER00190"/>
</dbReference>